<dbReference type="InterPro" id="IPR011527">
    <property type="entry name" value="ABC1_TM_dom"/>
</dbReference>
<feature type="domain" description="ABC transmembrane type-1" evidence="9">
    <location>
        <begin position="21"/>
        <end position="301"/>
    </location>
</feature>
<protein>
    <submittedName>
        <fullName evidence="10">Thiol reductant ABC exporter subunit CydD</fullName>
    </submittedName>
</protein>
<evidence type="ECO:0000256" key="6">
    <source>
        <dbReference type="ARBA" id="ARBA00023136"/>
    </source>
</evidence>
<accession>A0ABS6JXK8</accession>
<dbReference type="Gene3D" id="3.40.50.300">
    <property type="entry name" value="P-loop containing nucleotide triphosphate hydrolases"/>
    <property type="match status" value="1"/>
</dbReference>
<dbReference type="SMART" id="SM00382">
    <property type="entry name" value="AAA"/>
    <property type="match status" value="1"/>
</dbReference>
<dbReference type="RefSeq" id="WP_088073689.1">
    <property type="nucleotide sequence ID" value="NZ_JAHQCR010000064.1"/>
</dbReference>
<evidence type="ECO:0000313" key="11">
    <source>
        <dbReference type="Proteomes" id="UP000790580"/>
    </source>
</evidence>
<evidence type="ECO:0000259" key="8">
    <source>
        <dbReference type="PROSITE" id="PS50893"/>
    </source>
</evidence>
<dbReference type="InterPro" id="IPR003439">
    <property type="entry name" value="ABC_transporter-like_ATP-bd"/>
</dbReference>
<comment type="subcellular location">
    <subcellularLocation>
        <location evidence="1">Cell membrane</location>
        <topology evidence="1">Multi-pass membrane protein</topology>
    </subcellularLocation>
</comment>
<feature type="transmembrane region" description="Helical" evidence="7">
    <location>
        <begin position="58"/>
        <end position="77"/>
    </location>
</feature>
<evidence type="ECO:0000256" key="3">
    <source>
        <dbReference type="ARBA" id="ARBA00022741"/>
    </source>
</evidence>
<evidence type="ECO:0000256" key="5">
    <source>
        <dbReference type="ARBA" id="ARBA00022989"/>
    </source>
</evidence>
<evidence type="ECO:0000256" key="4">
    <source>
        <dbReference type="ARBA" id="ARBA00022840"/>
    </source>
</evidence>
<keyword evidence="5 7" id="KW-1133">Transmembrane helix</keyword>
<dbReference type="SUPFAM" id="SSF90123">
    <property type="entry name" value="ABC transporter transmembrane region"/>
    <property type="match status" value="1"/>
</dbReference>
<dbReference type="Pfam" id="PF00664">
    <property type="entry name" value="ABC_membrane"/>
    <property type="match status" value="1"/>
</dbReference>
<dbReference type="InterPro" id="IPR003593">
    <property type="entry name" value="AAA+_ATPase"/>
</dbReference>
<evidence type="ECO:0000256" key="2">
    <source>
        <dbReference type="ARBA" id="ARBA00022692"/>
    </source>
</evidence>
<dbReference type="InterPro" id="IPR014216">
    <property type="entry name" value="ABC_transptr_CydD"/>
</dbReference>
<keyword evidence="11" id="KW-1185">Reference proteome</keyword>
<feature type="transmembrane region" description="Helical" evidence="7">
    <location>
        <begin position="21"/>
        <end position="46"/>
    </location>
</feature>
<name>A0ABS6JXK8_9BACI</name>
<dbReference type="InterPro" id="IPR036640">
    <property type="entry name" value="ABC1_TM_sf"/>
</dbReference>
<dbReference type="Pfam" id="PF00005">
    <property type="entry name" value="ABC_tran"/>
    <property type="match status" value="1"/>
</dbReference>
<dbReference type="Gene3D" id="1.20.1560.10">
    <property type="entry name" value="ABC transporter type 1, transmembrane domain"/>
    <property type="match status" value="1"/>
</dbReference>
<keyword evidence="3" id="KW-0547">Nucleotide-binding</keyword>
<evidence type="ECO:0000313" key="10">
    <source>
        <dbReference type="EMBL" id="MBU9722962.1"/>
    </source>
</evidence>
<evidence type="ECO:0000256" key="1">
    <source>
        <dbReference type="ARBA" id="ARBA00004651"/>
    </source>
</evidence>
<keyword evidence="6 7" id="KW-0472">Membrane</keyword>
<dbReference type="PANTHER" id="PTHR24221:SF590">
    <property type="entry name" value="COMPONENT LINKED WITH THE ASSEMBLY OF CYTOCHROME' TRANSPORT TRANSMEMBRANE ATP-BINDING PROTEIN ABC TRANSPORTER CYDD-RELATED"/>
    <property type="match status" value="1"/>
</dbReference>
<dbReference type="PROSITE" id="PS00211">
    <property type="entry name" value="ABC_TRANSPORTER_1"/>
    <property type="match status" value="1"/>
</dbReference>
<dbReference type="Proteomes" id="UP000790580">
    <property type="component" value="Unassembled WGS sequence"/>
</dbReference>
<dbReference type="EMBL" id="JAHQCR010000064">
    <property type="protein sequence ID" value="MBU9722962.1"/>
    <property type="molecule type" value="Genomic_DNA"/>
</dbReference>
<organism evidence="10 11">
    <name type="scientific">Evansella alkalicola</name>
    <dbReference type="NCBI Taxonomy" id="745819"/>
    <lineage>
        <taxon>Bacteria</taxon>
        <taxon>Bacillati</taxon>
        <taxon>Bacillota</taxon>
        <taxon>Bacilli</taxon>
        <taxon>Bacillales</taxon>
        <taxon>Bacillaceae</taxon>
        <taxon>Evansella</taxon>
    </lineage>
</organism>
<comment type="caution">
    <text evidence="10">The sequence shown here is derived from an EMBL/GenBank/DDBJ whole genome shotgun (WGS) entry which is preliminary data.</text>
</comment>
<feature type="domain" description="ABC transporter" evidence="8">
    <location>
        <begin position="336"/>
        <end position="584"/>
    </location>
</feature>
<keyword evidence="2 7" id="KW-0812">Transmembrane</keyword>
<dbReference type="PROSITE" id="PS50893">
    <property type="entry name" value="ABC_TRANSPORTER_2"/>
    <property type="match status" value="1"/>
</dbReference>
<dbReference type="PANTHER" id="PTHR24221">
    <property type="entry name" value="ATP-BINDING CASSETTE SUB-FAMILY B"/>
    <property type="match status" value="1"/>
</dbReference>
<reference evidence="10 11" key="1">
    <citation type="submission" date="2021-06" db="EMBL/GenBank/DDBJ databases">
        <title>Bacillus sp. RD4P76, an endophyte from a halophyte.</title>
        <authorList>
            <person name="Sun J.-Q."/>
        </authorList>
    </citation>
    <scope>NUCLEOTIDE SEQUENCE [LARGE SCALE GENOMIC DNA]</scope>
    <source>
        <strain evidence="10 11">JCM 17098</strain>
    </source>
</reference>
<keyword evidence="4" id="KW-0067">ATP-binding</keyword>
<evidence type="ECO:0000259" key="9">
    <source>
        <dbReference type="PROSITE" id="PS50929"/>
    </source>
</evidence>
<dbReference type="SUPFAM" id="SSF52540">
    <property type="entry name" value="P-loop containing nucleoside triphosphate hydrolases"/>
    <property type="match status" value="1"/>
</dbReference>
<dbReference type="CDD" id="cd18584">
    <property type="entry name" value="ABC_6TM_AarD_CydD"/>
    <property type="match status" value="1"/>
</dbReference>
<dbReference type="InterPro" id="IPR039421">
    <property type="entry name" value="Type_1_exporter"/>
</dbReference>
<dbReference type="InterPro" id="IPR017871">
    <property type="entry name" value="ABC_transporter-like_CS"/>
</dbReference>
<proteinExistence type="predicted"/>
<dbReference type="PROSITE" id="PS50929">
    <property type="entry name" value="ABC_TM1F"/>
    <property type="match status" value="1"/>
</dbReference>
<dbReference type="InterPro" id="IPR027417">
    <property type="entry name" value="P-loop_NTPase"/>
</dbReference>
<dbReference type="NCBIfam" id="TIGR02857">
    <property type="entry name" value="CydD"/>
    <property type="match status" value="1"/>
</dbReference>
<sequence>MIDRRLNDWAIKNKRLMSGNILLSILSGAIIIGQAYVIATIVQLAFLQKEGLSSLLPLFALLFTLFLLRSILDYAVAKGNLRFASKMKGIFRKSLMEKYIGSSVLHANRYKTGEQVSLYTSGVEQLDDYYRSYLPQLIQSSIIPVMILVVVFLNNVYSGLIMLITAPLIPVFMMLIGSMAEKKTQEQLESMLRFSGHFLETLKGIVTLKLFGRSKTHGEQVKLRSDQFTEATMSVLKIAFLSALMLEVLATISTAMIAVEVGLRLVYGQLTFHTAFFVLLLAPELYQPLKNLGASFHTGRNSIAAAKKVWEVLDEEDRPVQWGEKELNSLSRVKELTLKNVSYQLEQQGRVDEGNGNGLSETAEILSDISLQMTRGQRVAIIGPSGAGKTTLLKVVLGLLSPSEGEILVNGTPLPFFSEEEWLSQVAYVDQFPYIFSGSIFDNVALSKPEASEKEVQRACEFAGVDLFVSEFSNGYETIVGEGGRGLSGGEKQRIALARAFLKRAPIVVLDEPTAGLDLETEAILTKSIETFSEDGMVLMVAHRLQTILKADVVYLLENGRIKGAGSHEELMTASPAYQKMMSAYQGGVSHEVL</sequence>
<gene>
    <name evidence="10" type="primary">cydD</name>
    <name evidence="10" type="ORF">KS407_16205</name>
</gene>
<evidence type="ECO:0000256" key="7">
    <source>
        <dbReference type="SAM" id="Phobius"/>
    </source>
</evidence>